<reference evidence="5" key="1">
    <citation type="submission" date="2015-09" db="EMBL/GenBank/DDBJ databases">
        <title>Complete sequence of Algoriphagus sp. M8-2.</title>
        <authorList>
            <person name="Shintani M."/>
        </authorList>
    </citation>
    <scope>NUCLEOTIDE SEQUENCE [LARGE SCALE GENOMIC DNA]</scope>
    <source>
        <strain evidence="5">M8-2</strain>
    </source>
</reference>
<evidence type="ECO:0000259" key="3">
    <source>
        <dbReference type="PROSITE" id="PS52035"/>
    </source>
</evidence>
<gene>
    <name evidence="4" type="ORF">AO498_09720</name>
</gene>
<protein>
    <recommendedName>
        <fullName evidence="3">Peptidase M14 domain-containing protein</fullName>
    </recommendedName>
</protein>
<name>A0A142ENJ4_9BACT</name>
<dbReference type="AlphaFoldDB" id="A0A142ENJ4"/>
<dbReference type="PANTHER" id="PTHR12756:SF11">
    <property type="entry name" value="CYTOSOLIC CARBOXYPEPTIDASE 1"/>
    <property type="match status" value="1"/>
</dbReference>
<accession>A0A142ENJ4</accession>
<feature type="active site" description="Proton donor/acceptor" evidence="2">
    <location>
        <position position="387"/>
    </location>
</feature>
<dbReference type="Pfam" id="PF00246">
    <property type="entry name" value="Peptidase_M14"/>
    <property type="match status" value="1"/>
</dbReference>
<dbReference type="PROSITE" id="PS52035">
    <property type="entry name" value="PEPTIDASE_M14"/>
    <property type="match status" value="1"/>
</dbReference>
<dbReference type="KEGG" id="alm:AO498_09720"/>
<dbReference type="GO" id="GO:0008270">
    <property type="term" value="F:zinc ion binding"/>
    <property type="evidence" value="ECO:0007669"/>
    <property type="project" value="InterPro"/>
</dbReference>
<dbReference type="Gene3D" id="3.40.630.10">
    <property type="entry name" value="Zn peptidases"/>
    <property type="match status" value="1"/>
</dbReference>
<dbReference type="RefSeq" id="WP_067546661.1">
    <property type="nucleotide sequence ID" value="NZ_CP012836.1"/>
</dbReference>
<evidence type="ECO:0000313" key="5">
    <source>
        <dbReference type="Proteomes" id="UP000073816"/>
    </source>
</evidence>
<dbReference type="STRING" id="1727163.AO498_09720"/>
<evidence type="ECO:0000256" key="1">
    <source>
        <dbReference type="ARBA" id="ARBA00001947"/>
    </source>
</evidence>
<dbReference type="Proteomes" id="UP000073816">
    <property type="component" value="Chromosome"/>
</dbReference>
<feature type="domain" description="Peptidase M14" evidence="3">
    <location>
        <begin position="166"/>
        <end position="415"/>
    </location>
</feature>
<keyword evidence="5" id="KW-1185">Reference proteome</keyword>
<dbReference type="InterPro" id="IPR050821">
    <property type="entry name" value="Cytosolic_carboxypeptidase"/>
</dbReference>
<dbReference type="SUPFAM" id="SSF53187">
    <property type="entry name" value="Zn-dependent exopeptidases"/>
    <property type="match status" value="1"/>
</dbReference>
<dbReference type="InterPro" id="IPR000834">
    <property type="entry name" value="Peptidase_M14"/>
</dbReference>
<evidence type="ECO:0000313" key="4">
    <source>
        <dbReference type="EMBL" id="AMQ56699.1"/>
    </source>
</evidence>
<comment type="similarity">
    <text evidence="2">Belongs to the peptidase M14 family.</text>
</comment>
<reference evidence="4 5" key="2">
    <citation type="journal article" date="2016" name="Genome Announc.">
        <title>Complete Genome Sequence of Algoriphagus sp. Strain M8-2, Isolated from a Brackish Lake.</title>
        <authorList>
            <person name="Muraguchi Y."/>
            <person name="Kushimoto K."/>
            <person name="Ohtsubo Y."/>
            <person name="Suzuki T."/>
            <person name="Dohra H."/>
            <person name="Kimbara K."/>
            <person name="Shintani M."/>
        </authorList>
    </citation>
    <scope>NUCLEOTIDE SEQUENCE [LARGE SCALE GENOMIC DNA]</scope>
    <source>
        <strain evidence="4 5">M8-2</strain>
    </source>
</reference>
<organism evidence="4 5">
    <name type="scientific">Algoriphagus sanaruensis</name>
    <dbReference type="NCBI Taxonomy" id="1727163"/>
    <lineage>
        <taxon>Bacteria</taxon>
        <taxon>Pseudomonadati</taxon>
        <taxon>Bacteroidota</taxon>
        <taxon>Cytophagia</taxon>
        <taxon>Cytophagales</taxon>
        <taxon>Cyclobacteriaceae</taxon>
        <taxon>Algoriphagus</taxon>
    </lineage>
</organism>
<comment type="cofactor">
    <cofactor evidence="1">
        <name>Zn(2+)</name>
        <dbReference type="ChEBI" id="CHEBI:29105"/>
    </cofactor>
</comment>
<evidence type="ECO:0000256" key="2">
    <source>
        <dbReference type="PROSITE-ProRule" id="PRU01379"/>
    </source>
</evidence>
<dbReference type="PATRIC" id="fig|1727163.4.peg.2030"/>
<dbReference type="EMBL" id="CP012836">
    <property type="protein sequence ID" value="AMQ56699.1"/>
    <property type="molecule type" value="Genomic_DNA"/>
</dbReference>
<sequence>MKSPQLAVILFLLITFSACKSVVQWEGQGPIQLIETVDRPISIQKKQSWDVGNGIFLSNQFDGARLNEAERVNDTLVRVILLPENEPINPSPWYAFKLWSNHSQDFWIEFNYAGKGFHRYYPKISLDGERFENADSSRFFQPFHEKGRPEKAFLKVSASRDTLWIAAQDLVGTHHAEVWKNELLRHPFVSKSKIGESAQGRSLEMLKIGEADDSKMVMAISMQHPPEIPGYLALKGFVETICGDTRLAKKFRQKYNTYVLPMMNPDGVANGHWRHNAGGIDTNRDWVNLNQPETKALTDFMKNKVEETGGKFYFAADFHATWEDIFYTMNEDLQGNSPGLVPKVIKASSKKIKGYHPNIRPGEGNQRGVTSSSYFFFEHGAESMTFEVGDNTPRPLIRKKGELTAQMLMKFLLKED</sequence>
<dbReference type="GO" id="GO:0004181">
    <property type="term" value="F:metallocarboxypeptidase activity"/>
    <property type="evidence" value="ECO:0007669"/>
    <property type="project" value="InterPro"/>
</dbReference>
<dbReference type="PROSITE" id="PS51257">
    <property type="entry name" value="PROKAR_LIPOPROTEIN"/>
    <property type="match status" value="1"/>
</dbReference>
<dbReference type="SMART" id="SM00631">
    <property type="entry name" value="Zn_pept"/>
    <property type="match status" value="1"/>
</dbReference>
<dbReference type="CDD" id="cd06237">
    <property type="entry name" value="M14_Nna1-like"/>
    <property type="match status" value="1"/>
</dbReference>
<proteinExistence type="inferred from homology"/>
<dbReference type="OrthoDB" id="1119199at2"/>
<dbReference type="PANTHER" id="PTHR12756">
    <property type="entry name" value="CYTOSOLIC CARBOXYPEPTIDASE"/>
    <property type="match status" value="1"/>
</dbReference>
<dbReference type="GO" id="GO:0006508">
    <property type="term" value="P:proteolysis"/>
    <property type="evidence" value="ECO:0007669"/>
    <property type="project" value="InterPro"/>
</dbReference>